<dbReference type="GO" id="GO:1990414">
    <property type="term" value="P:replication-born double-strand break repair via sister chromatid exchange"/>
    <property type="evidence" value="ECO:0007669"/>
    <property type="project" value="TreeGrafter"/>
</dbReference>
<dbReference type="GO" id="GO:0003682">
    <property type="term" value="F:chromatin binding"/>
    <property type="evidence" value="ECO:0007669"/>
    <property type="project" value="TreeGrafter"/>
</dbReference>
<keyword evidence="3 6" id="KW-0677">Repeat</keyword>
<dbReference type="InterPro" id="IPR026003">
    <property type="entry name" value="Cohesin_HEAT"/>
</dbReference>
<protein>
    <recommendedName>
        <fullName evidence="6">Sister chromatid cohesion protein</fullName>
    </recommendedName>
</protein>
<accession>A0A9N9AF55</accession>
<dbReference type="EMBL" id="CAJVPI010000370">
    <property type="protein sequence ID" value="CAG8526191.1"/>
    <property type="molecule type" value="Genomic_DNA"/>
</dbReference>
<evidence type="ECO:0000256" key="4">
    <source>
        <dbReference type="ARBA" id="ARBA00023242"/>
    </source>
</evidence>
<dbReference type="InterPro" id="IPR033031">
    <property type="entry name" value="Scc2/Nipped-B"/>
</dbReference>
<keyword evidence="10" id="KW-1185">Reference proteome</keyword>
<dbReference type="CDD" id="cd23958">
    <property type="entry name" value="SCC2"/>
    <property type="match status" value="1"/>
</dbReference>
<dbReference type="PANTHER" id="PTHR21704">
    <property type="entry name" value="NIPPED-B-LIKE PROTEIN DELANGIN SCC2-RELATED"/>
    <property type="match status" value="1"/>
</dbReference>
<organism evidence="9 10">
    <name type="scientific">Paraglomus brasilianum</name>
    <dbReference type="NCBI Taxonomy" id="144538"/>
    <lineage>
        <taxon>Eukaryota</taxon>
        <taxon>Fungi</taxon>
        <taxon>Fungi incertae sedis</taxon>
        <taxon>Mucoromycota</taxon>
        <taxon>Glomeromycotina</taxon>
        <taxon>Glomeromycetes</taxon>
        <taxon>Paraglomerales</taxon>
        <taxon>Paraglomeraceae</taxon>
        <taxon>Paraglomus</taxon>
    </lineage>
</organism>
<dbReference type="GO" id="GO:0034087">
    <property type="term" value="P:establishment of mitotic sister chromatid cohesion"/>
    <property type="evidence" value="ECO:0007669"/>
    <property type="project" value="TreeGrafter"/>
</dbReference>
<reference evidence="9" key="1">
    <citation type="submission" date="2021-06" db="EMBL/GenBank/DDBJ databases">
        <authorList>
            <person name="Kallberg Y."/>
            <person name="Tangrot J."/>
            <person name="Rosling A."/>
        </authorList>
    </citation>
    <scope>NUCLEOTIDE SEQUENCE</scope>
    <source>
        <strain evidence="9">BR232B</strain>
    </source>
</reference>
<comment type="similarity">
    <text evidence="2 6">Belongs to the SCC2/Nipped-B family.</text>
</comment>
<feature type="region of interest" description="Disordered" evidence="7">
    <location>
        <begin position="196"/>
        <end position="219"/>
    </location>
</feature>
<dbReference type="Gene3D" id="1.25.10.10">
    <property type="entry name" value="Leucine-rich Repeat Variant"/>
    <property type="match status" value="1"/>
</dbReference>
<evidence type="ECO:0000256" key="3">
    <source>
        <dbReference type="ARBA" id="ARBA00022737"/>
    </source>
</evidence>
<comment type="subcellular location">
    <subcellularLocation>
        <location evidence="1 6">Nucleus</location>
    </subcellularLocation>
</comment>
<evidence type="ECO:0000313" key="10">
    <source>
        <dbReference type="Proteomes" id="UP000789739"/>
    </source>
</evidence>
<dbReference type="GO" id="GO:0061775">
    <property type="term" value="F:cohesin loader activity"/>
    <property type="evidence" value="ECO:0007669"/>
    <property type="project" value="InterPro"/>
</dbReference>
<proteinExistence type="inferred from homology"/>
<dbReference type="Pfam" id="PF12765">
    <property type="entry name" value="Cohesin_HEAT"/>
    <property type="match status" value="1"/>
</dbReference>
<dbReference type="GO" id="GO:0140588">
    <property type="term" value="P:chromatin looping"/>
    <property type="evidence" value="ECO:0007669"/>
    <property type="project" value="InterPro"/>
</dbReference>
<dbReference type="GO" id="GO:0090694">
    <property type="term" value="C:Scc2-Scc4 cohesin loading complex"/>
    <property type="evidence" value="ECO:0007669"/>
    <property type="project" value="TreeGrafter"/>
</dbReference>
<evidence type="ECO:0000313" key="9">
    <source>
        <dbReference type="EMBL" id="CAG8526191.1"/>
    </source>
</evidence>
<sequence>MNTPYYPSGDKYIGEGSESSFTATPADVRSALSYSAISTFTPATAVIGELPSVSIAYLEHSTCNIYDPQYANIAALFDTSTSQQVDPELQRQLKAAQYALEQIDVSYIRFKNPPRSLHTQPAFEFTHDYRTTISQSPYIQTIDPKATIIVANQYNQEPQLPVSGSVNSSSIPKTTFNDNGYGSTFTLATISSGTTGSITRNNDNNRASNTRTPKNLPNNNISTVIHKNSVHDVGDGNRRSVFIDNQKRAREREDERNGDAALNKLINFISAIFESEDSLSLTDPPTTLTSPTFTHENHFFLPSSLSSQEPLLTTEITHKLIKLINKARKYHPLEDVEVEDLSRVLKILERAIREVEALDVFKNRVEDRIEKIMNGIEAAIAAFTIMTGGKLSKQLYPEDLIVSCVNLVRNQLTGVIYRVLEMSANTDELSNESDAGLREYLGQYPLHSVPCLRQISAMLPTLTNFLQRLYDLMQQEELSDSVVITVSFIAVGPFFVDSGSNNTNSFFGNSGLEGVKLVALGLLRSVFTNHHKQRTWILEEILTSLIKLPTAKRNLRQFRLPDGKSIQMVSALILQLVQSCTAGLGEHKQRSVGEDGEGVLLSEIDRTSNDFKKISRSWKSGIDAASANAGYVFKFLLSRCTKSIKNSNESEYRLLLDNFMEDVITVLNYPEWPAAEMFVRIFSKIMVGYIDDKKADTYTKSMAIDHLGMIAGRIKKYANNGLSSSEGMQEDNVDERDISWIDRIKDIPKGEITNVTSVAAVKNLWKCQKTVLTYLEIGALEDPGLQSARQFYISEWGYSLLSTLLSIDDQSIVKDFWHISVNERDNKQLIGHRSQELDRSDVLLVTELLATRQSLYQSFDSILSRILVSLDMGVVAFRTKALRALGQVVICDPSILSQVNVRQTIAQRLQDSSPAVRDAAIDLVGRYIAQKPEITEQYYKVISDRILDVGLSVRKRVIKLLRDIYLKCTNHSMMVDIGCKILLRINDDDHHVKDLALKTIQELWFAPFKHQRSINIETDDIAEDDDVPNEFANMSIAGKKEVLSRSLLIVGVAGKLGERNGAILGGLFKKILDKEGKQKREILNICQCMVDCLFEHLLTLQDANSKTEVVGCISTICLLSTASPILVRRHVVTLQPYLKSASTPEDQLILYYVLMIYRSVLPLLKLASQKFLSDVEDALVNLLTKSSQKILQEAVPCLCLIVDKLTFKYYLLTKLLRSCVEKLRLERKRLDSAQNLSSVAHVKLLLLIIGLLCRNFDFDKKRQEKPDKLKDLLFIDKGPVTPIVFELVLSFCKETLSEAVQKVALHSLGSIYLSNPIIMLRPESTGLMDRILRGDVMDMKIQLMKVFLDFLVGEQQKINSDLEEKKKKKNTPVDLKVLIGNADEFAEAGVSSSLMQRYLESILECTFDHNQNLKIVALDVLGNIIQQGLAHPVLCMPTIVALETSPESVFRDKAFKLHQHLNEKHASLIHTRNVDCVKKAYAFQKQLIDDKPVVGYATRSQEGQPEALLNLMYCLLREKRQRRNDFLSSVVKIFDFDLKKCDECKVDIGFCKFVAENLATIDYKTNEEVLHVIYWINRILSVVAISVLHSIQAHEKTLMVADKAEAVVDTETTNVPGPILETLPQNGNFSEIGNTAVITNNMDGAMSSNNIVSMDNHVDINATSNNMNNSIQFVFDGNMGGLGINTDRDLLLPRATVETMHVGNDLNTATKSYINDHKDFQPNEMKAEEIKREEDGEQKHNADVSVAKQEIEAILPLPFAARVSVCMAILMYLKEHLKRAYSLSEIKCQNFNPATSSNHKDKPAIRHQNAASMLSWKQLPFVDKPMDTKEAIQQQCESVSRIGWDDM</sequence>
<dbReference type="InterPro" id="IPR011989">
    <property type="entry name" value="ARM-like"/>
</dbReference>
<evidence type="ECO:0000256" key="6">
    <source>
        <dbReference type="RuleBase" id="RU364107"/>
    </source>
</evidence>
<dbReference type="SUPFAM" id="SSF48371">
    <property type="entry name" value="ARM repeat"/>
    <property type="match status" value="1"/>
</dbReference>
<gene>
    <name evidence="9" type="ORF">PBRASI_LOCUS3881</name>
</gene>
<evidence type="ECO:0000256" key="2">
    <source>
        <dbReference type="ARBA" id="ARBA00009252"/>
    </source>
</evidence>
<dbReference type="Proteomes" id="UP000789739">
    <property type="component" value="Unassembled WGS sequence"/>
</dbReference>
<dbReference type="InterPro" id="IPR016024">
    <property type="entry name" value="ARM-type_fold"/>
</dbReference>
<comment type="caution">
    <text evidence="9">The sequence shown here is derived from an EMBL/GenBank/DDBJ whole genome shotgun (WGS) entry which is preliminary data.</text>
</comment>
<dbReference type="GO" id="GO:0071169">
    <property type="term" value="P:establishment of protein localization to chromatin"/>
    <property type="evidence" value="ECO:0007669"/>
    <property type="project" value="TreeGrafter"/>
</dbReference>
<dbReference type="InterPro" id="IPR024986">
    <property type="entry name" value="Nipped-B_C"/>
</dbReference>
<name>A0A9N9AF55_9GLOM</name>
<evidence type="ECO:0000256" key="7">
    <source>
        <dbReference type="SAM" id="MobiDB-lite"/>
    </source>
</evidence>
<feature type="domain" description="Sister chromatid cohesion C-terminal" evidence="8">
    <location>
        <begin position="1391"/>
        <end position="1579"/>
    </location>
</feature>
<dbReference type="GO" id="GO:0010468">
    <property type="term" value="P:regulation of gene expression"/>
    <property type="evidence" value="ECO:0007669"/>
    <property type="project" value="InterPro"/>
</dbReference>
<evidence type="ECO:0000256" key="5">
    <source>
        <dbReference type="ARBA" id="ARBA00023306"/>
    </source>
</evidence>
<keyword evidence="4 6" id="KW-0539">Nucleus</keyword>
<keyword evidence="5 6" id="KW-0131">Cell cycle</keyword>
<dbReference type="PANTHER" id="PTHR21704:SF18">
    <property type="entry name" value="NIPPED-B-LIKE PROTEIN"/>
    <property type="match status" value="1"/>
</dbReference>
<dbReference type="OrthoDB" id="418242at2759"/>
<evidence type="ECO:0000259" key="8">
    <source>
        <dbReference type="Pfam" id="PF12830"/>
    </source>
</evidence>
<feature type="compositionally biased region" description="Polar residues" evidence="7">
    <location>
        <begin position="200"/>
        <end position="219"/>
    </location>
</feature>
<dbReference type="Pfam" id="PF12830">
    <property type="entry name" value="Nipped-B_C"/>
    <property type="match status" value="1"/>
</dbReference>
<evidence type="ECO:0000256" key="1">
    <source>
        <dbReference type="ARBA" id="ARBA00004123"/>
    </source>
</evidence>